<evidence type="ECO:0000256" key="4">
    <source>
        <dbReference type="ARBA" id="ARBA00023163"/>
    </source>
</evidence>
<keyword evidence="4" id="KW-0804">Transcription</keyword>
<dbReference type="FunFam" id="1.10.10.10:FF:000001">
    <property type="entry name" value="LysR family transcriptional regulator"/>
    <property type="match status" value="1"/>
</dbReference>
<dbReference type="Pfam" id="PF03466">
    <property type="entry name" value="LysR_substrate"/>
    <property type="match status" value="1"/>
</dbReference>
<evidence type="ECO:0000256" key="3">
    <source>
        <dbReference type="ARBA" id="ARBA00023125"/>
    </source>
</evidence>
<feature type="domain" description="HTH lysR-type" evidence="5">
    <location>
        <begin position="13"/>
        <end position="70"/>
    </location>
</feature>
<dbReference type="EMBL" id="NHON01000081">
    <property type="protein sequence ID" value="OWJ63735.1"/>
    <property type="molecule type" value="Genomic_DNA"/>
</dbReference>
<evidence type="ECO:0000313" key="6">
    <source>
        <dbReference type="EMBL" id="OWJ63735.1"/>
    </source>
</evidence>
<evidence type="ECO:0000259" key="5">
    <source>
        <dbReference type="PROSITE" id="PS50931"/>
    </source>
</evidence>
<dbReference type="PANTHER" id="PTHR30537:SF68">
    <property type="entry name" value="TRANSCRIPTIONAL REGULATOR-RELATED"/>
    <property type="match status" value="1"/>
</dbReference>
<evidence type="ECO:0000313" key="7">
    <source>
        <dbReference type="Proteomes" id="UP000196655"/>
    </source>
</evidence>
<protein>
    <recommendedName>
        <fullName evidence="5">HTH lysR-type domain-containing protein</fullName>
    </recommendedName>
</protein>
<dbReference type="Pfam" id="PF00126">
    <property type="entry name" value="HTH_1"/>
    <property type="match status" value="1"/>
</dbReference>
<dbReference type="InterPro" id="IPR036390">
    <property type="entry name" value="WH_DNA-bd_sf"/>
</dbReference>
<accession>A0A211ZER6</accession>
<dbReference type="Proteomes" id="UP000196655">
    <property type="component" value="Unassembled WGS sequence"/>
</dbReference>
<proteinExistence type="inferred from homology"/>
<evidence type="ECO:0000256" key="1">
    <source>
        <dbReference type="ARBA" id="ARBA00009437"/>
    </source>
</evidence>
<dbReference type="PROSITE" id="PS50931">
    <property type="entry name" value="HTH_LYSR"/>
    <property type="match status" value="1"/>
</dbReference>
<keyword evidence="2" id="KW-0805">Transcription regulation</keyword>
<sequence length="309" mass="33978">MERSVPRRERPLRDLNLIRLFARVAEHHSITSAARVLGMPKSSVSRGLAELERGLGVQLVHRSSRHVSLTEIGTVLYDRVRRILDELDEVTSTMEKLRGTPSGVLRINTSIGLGHAVLSLLLPTLLEAYADLDISVELAQQRISLLSDESDVVIRTGTLEDSSLIARKLGTLEVALYGSPAYLDRNGKPACIEDLAGHTIVDRPTTTPGSWIVHGPNQDVSVAAKPRLTVNDPALARLVVLRGGGLGWLPSFMCRDDIAAGDLIELLPGYRRDPIEVHALIQPHRIQSPKVRVFLDLAVRTFESPNFRA</sequence>
<comment type="similarity">
    <text evidence="1">Belongs to the LysR transcriptional regulatory family.</text>
</comment>
<gene>
    <name evidence="6" type="ORF">BWR60_28235</name>
</gene>
<dbReference type="Gene3D" id="1.10.10.10">
    <property type="entry name" value="Winged helix-like DNA-binding domain superfamily/Winged helix DNA-binding domain"/>
    <property type="match status" value="1"/>
</dbReference>
<keyword evidence="3" id="KW-0238">DNA-binding</keyword>
<dbReference type="InterPro" id="IPR005119">
    <property type="entry name" value="LysR_subst-bd"/>
</dbReference>
<dbReference type="InterPro" id="IPR000847">
    <property type="entry name" value="LysR_HTH_N"/>
</dbReference>
<dbReference type="Gene3D" id="3.40.190.290">
    <property type="match status" value="1"/>
</dbReference>
<dbReference type="InterPro" id="IPR036388">
    <property type="entry name" value="WH-like_DNA-bd_sf"/>
</dbReference>
<reference evidence="7" key="1">
    <citation type="submission" date="2017-05" db="EMBL/GenBank/DDBJ databases">
        <authorList>
            <person name="Macchi M."/>
            <person name="Festa S."/>
            <person name="Coppotelli B.M."/>
            <person name="Morelli I.S."/>
        </authorList>
    </citation>
    <scope>NUCLEOTIDE SEQUENCE [LARGE SCALE GENOMIC DNA]</scope>
    <source>
        <strain evidence="7">I</strain>
    </source>
</reference>
<keyword evidence="7" id="KW-1185">Reference proteome</keyword>
<dbReference type="PANTHER" id="PTHR30537">
    <property type="entry name" value="HTH-TYPE TRANSCRIPTIONAL REGULATOR"/>
    <property type="match status" value="1"/>
</dbReference>
<dbReference type="GO" id="GO:0003700">
    <property type="term" value="F:DNA-binding transcription factor activity"/>
    <property type="evidence" value="ECO:0007669"/>
    <property type="project" value="InterPro"/>
</dbReference>
<evidence type="ECO:0000256" key="2">
    <source>
        <dbReference type="ARBA" id="ARBA00023015"/>
    </source>
</evidence>
<dbReference type="SUPFAM" id="SSF53850">
    <property type="entry name" value="Periplasmic binding protein-like II"/>
    <property type="match status" value="1"/>
</dbReference>
<dbReference type="AlphaFoldDB" id="A0A211ZER6"/>
<name>A0A211ZER6_9PROT</name>
<dbReference type="GO" id="GO:0043565">
    <property type="term" value="F:sequence-specific DNA binding"/>
    <property type="evidence" value="ECO:0007669"/>
    <property type="project" value="TreeGrafter"/>
</dbReference>
<dbReference type="CDD" id="cd08422">
    <property type="entry name" value="PBP2_CrgA_like"/>
    <property type="match status" value="1"/>
</dbReference>
<dbReference type="SUPFAM" id="SSF46785">
    <property type="entry name" value="Winged helix' DNA-binding domain"/>
    <property type="match status" value="1"/>
</dbReference>
<comment type="caution">
    <text evidence="6">The sequence shown here is derived from an EMBL/GenBank/DDBJ whole genome shotgun (WGS) entry which is preliminary data.</text>
</comment>
<dbReference type="InterPro" id="IPR058163">
    <property type="entry name" value="LysR-type_TF_proteobact-type"/>
</dbReference>
<dbReference type="GO" id="GO:0006351">
    <property type="term" value="P:DNA-templated transcription"/>
    <property type="evidence" value="ECO:0007669"/>
    <property type="project" value="TreeGrafter"/>
</dbReference>
<organism evidence="6 7">
    <name type="scientific">Inquilinus limosus</name>
    <dbReference type="NCBI Taxonomy" id="171674"/>
    <lineage>
        <taxon>Bacteria</taxon>
        <taxon>Pseudomonadati</taxon>
        <taxon>Pseudomonadota</taxon>
        <taxon>Alphaproteobacteria</taxon>
        <taxon>Rhodospirillales</taxon>
        <taxon>Rhodospirillaceae</taxon>
        <taxon>Inquilinus</taxon>
    </lineage>
</organism>